<dbReference type="FunFam" id="2.40.30.170:FF:000010">
    <property type="entry name" value="Efflux RND transporter periplasmic adaptor subunit"/>
    <property type="match status" value="1"/>
</dbReference>
<feature type="domain" description="CusB-like beta-barrel" evidence="5">
    <location>
        <begin position="235"/>
        <end position="307"/>
    </location>
</feature>
<evidence type="ECO:0000259" key="4">
    <source>
        <dbReference type="Pfam" id="PF25917"/>
    </source>
</evidence>
<evidence type="ECO:0000259" key="5">
    <source>
        <dbReference type="Pfam" id="PF25954"/>
    </source>
</evidence>
<dbReference type="Gene3D" id="1.10.287.470">
    <property type="entry name" value="Helix hairpin bin"/>
    <property type="match status" value="1"/>
</dbReference>
<dbReference type="NCBIfam" id="TIGR01730">
    <property type="entry name" value="RND_mfp"/>
    <property type="match status" value="1"/>
</dbReference>
<dbReference type="EMBL" id="LPUX01000061">
    <property type="protein sequence ID" value="OAP38417.1"/>
    <property type="molecule type" value="Genomic_DNA"/>
</dbReference>
<dbReference type="InterPro" id="IPR058792">
    <property type="entry name" value="Beta-barrel_RND_2"/>
</dbReference>
<dbReference type="PANTHER" id="PTHR30469:SF13">
    <property type="entry name" value="HAE1 FAMILY EFFLUX PUMP MFP COMPONENT"/>
    <property type="match status" value="1"/>
</dbReference>
<evidence type="ECO:0000313" key="6">
    <source>
        <dbReference type="EMBL" id="OAP38417.1"/>
    </source>
</evidence>
<dbReference type="Proteomes" id="UP000094025">
    <property type="component" value="Unassembled WGS sequence"/>
</dbReference>
<dbReference type="InterPro" id="IPR006143">
    <property type="entry name" value="RND_pump_MFP"/>
</dbReference>
<dbReference type="Gene3D" id="2.40.420.20">
    <property type="match status" value="1"/>
</dbReference>
<dbReference type="SUPFAM" id="SSF111369">
    <property type="entry name" value="HlyD-like secretion proteins"/>
    <property type="match status" value="1"/>
</dbReference>
<dbReference type="AlphaFoldDB" id="A0A178XT82"/>
<keyword evidence="7" id="KW-1185">Reference proteome</keyword>
<evidence type="ECO:0000256" key="2">
    <source>
        <dbReference type="SAM" id="Coils"/>
    </source>
</evidence>
<dbReference type="Gene3D" id="2.40.50.100">
    <property type="match status" value="1"/>
</dbReference>
<dbReference type="GO" id="GO:1990281">
    <property type="term" value="C:efflux pump complex"/>
    <property type="evidence" value="ECO:0007669"/>
    <property type="project" value="TreeGrafter"/>
</dbReference>
<dbReference type="Gene3D" id="2.40.30.170">
    <property type="match status" value="1"/>
</dbReference>
<dbReference type="STRING" id="1472378.AU381_22885"/>
<dbReference type="PANTHER" id="PTHR30469">
    <property type="entry name" value="MULTIDRUG RESISTANCE PROTEIN MDTA"/>
    <property type="match status" value="1"/>
</dbReference>
<evidence type="ECO:0000256" key="3">
    <source>
        <dbReference type="SAM" id="MobiDB-lite"/>
    </source>
</evidence>
<proteinExistence type="inferred from homology"/>
<protein>
    <submittedName>
        <fullName evidence="6">Efflux transporter periplasmic adaptor subunit</fullName>
    </submittedName>
</protein>
<feature type="coiled-coil region" evidence="2">
    <location>
        <begin position="142"/>
        <end position="193"/>
    </location>
</feature>
<comment type="caution">
    <text evidence="6">The sequence shown here is derived from an EMBL/GenBank/DDBJ whole genome shotgun (WGS) entry which is preliminary data.</text>
</comment>
<dbReference type="RefSeq" id="WP_064242957.1">
    <property type="nucleotide sequence ID" value="NZ_LPUX01000061.1"/>
</dbReference>
<accession>A0A178XT82</accession>
<evidence type="ECO:0000256" key="1">
    <source>
        <dbReference type="ARBA" id="ARBA00009477"/>
    </source>
</evidence>
<organism evidence="6 7">
    <name type="scientific">Sinorhizobium glycinis</name>
    <dbReference type="NCBI Taxonomy" id="1472378"/>
    <lineage>
        <taxon>Bacteria</taxon>
        <taxon>Pseudomonadati</taxon>
        <taxon>Pseudomonadota</taxon>
        <taxon>Alphaproteobacteria</taxon>
        <taxon>Hyphomicrobiales</taxon>
        <taxon>Rhizobiaceae</taxon>
        <taxon>Sinorhizobium/Ensifer group</taxon>
        <taxon>Sinorhizobium</taxon>
    </lineage>
</organism>
<keyword evidence="2" id="KW-0175">Coiled coil</keyword>
<dbReference type="Pfam" id="PF25917">
    <property type="entry name" value="BSH_RND"/>
    <property type="match status" value="1"/>
</dbReference>
<dbReference type="Pfam" id="PF25954">
    <property type="entry name" value="Beta-barrel_RND_2"/>
    <property type="match status" value="1"/>
</dbReference>
<feature type="domain" description="Multidrug resistance protein MdtA-like barrel-sandwich hybrid" evidence="4">
    <location>
        <begin position="101"/>
        <end position="226"/>
    </location>
</feature>
<feature type="compositionally biased region" description="Gly residues" evidence="3">
    <location>
        <begin position="50"/>
        <end position="66"/>
    </location>
</feature>
<comment type="similarity">
    <text evidence="1">Belongs to the membrane fusion protein (MFP) (TC 8.A.1) family.</text>
</comment>
<dbReference type="OrthoDB" id="9806939at2"/>
<evidence type="ECO:0000313" key="7">
    <source>
        <dbReference type="Proteomes" id="UP000094025"/>
    </source>
</evidence>
<reference evidence="6 7" key="1">
    <citation type="journal article" date="2016" name="Int. J. Syst. Evol. Microbiol.">
        <title>Ensifer glycinis sp. nov., an novel rhizobial species associated with Glycine spp.</title>
        <authorList>
            <person name="Yan H."/>
            <person name="Yan J."/>
            <person name="Sui X.H."/>
            <person name="Wang E.T."/>
            <person name="Chen W.X."/>
            <person name="Zhang X.X."/>
            <person name="Chen W.F."/>
        </authorList>
    </citation>
    <scope>NUCLEOTIDE SEQUENCE [LARGE SCALE GENOMIC DNA]</scope>
    <source>
        <strain evidence="6 7">CCBAU 23380</strain>
    </source>
</reference>
<dbReference type="InterPro" id="IPR058625">
    <property type="entry name" value="MdtA-like_BSH"/>
</dbReference>
<dbReference type="GO" id="GO:0015562">
    <property type="term" value="F:efflux transmembrane transporter activity"/>
    <property type="evidence" value="ECO:0007669"/>
    <property type="project" value="TreeGrafter"/>
</dbReference>
<gene>
    <name evidence="6" type="ORF">AU381_22885</name>
</gene>
<sequence length="398" mass="42554">MRFLKQLAVSLVVLVVGGAAWVRFAPGAGETLAAIGVSHPLIDALSGSQSGEGTGGGQRNGGRGEGGRGGFSDAALVVVRPAESAIVNNRLNAIGNGEAIRSVTVTPASTGNLTEILVKSGDRIEEGQVIARLDSDEQMIAAEHARLTRDSAREKVERYRNLGTARAVTAVEVRDAEIAMQAAELALRTAELDLRRRDIVAPSKGIVGIITVNVGDYVTTSTPIAVVDDRSQILVDFWVPERFASRISVGQPVTANAVAQPGRQLDGAIHAIDNRLDQASRTLRVRARIENPDDMLRAGMSFSVTMAFDGDRYPTVDPLAIQWSSEGSYIWRVDGDKSERVPIKIIQRNPDKVLVEAEIAEGDRIVTEGVQRLRDGGAVRIAGETSPEREQKVAGDAQ</sequence>
<name>A0A178XT82_9HYPH</name>
<feature type="region of interest" description="Disordered" evidence="3">
    <location>
        <begin position="46"/>
        <end position="66"/>
    </location>
</feature>